<feature type="domain" description="Knr4/Smi1-like" evidence="1">
    <location>
        <begin position="21"/>
        <end position="155"/>
    </location>
</feature>
<name>A0A161KEP9_9ZZZZ</name>
<accession>A0A161KEP9</accession>
<dbReference type="InterPro" id="IPR037883">
    <property type="entry name" value="Knr4/Smi1-like_sf"/>
</dbReference>
<dbReference type="SUPFAM" id="SSF160631">
    <property type="entry name" value="SMI1/KNR4-like"/>
    <property type="match status" value="1"/>
</dbReference>
<organism evidence="2">
    <name type="scientific">hydrothermal vent metagenome</name>
    <dbReference type="NCBI Taxonomy" id="652676"/>
    <lineage>
        <taxon>unclassified sequences</taxon>
        <taxon>metagenomes</taxon>
        <taxon>ecological metagenomes</taxon>
    </lineage>
</organism>
<sequence length="164" mass="17843">MSELIDHLAALGYEATHPDTPVPADYVDQVEEALGVLPADYRRFLEAYPRSAGIPGDAFLIPVEDARSSGTLSWSELYGVDLKPGWGLIRINRDLEEHGLDGMIIIGHDGYGNFYYMAIDDPQGPVFFKDRDKGEGSSREDLAPVRASFAEFILASNGHAAASG</sequence>
<dbReference type="Pfam" id="PF09346">
    <property type="entry name" value="SMI1_KNR4"/>
    <property type="match status" value="1"/>
</dbReference>
<dbReference type="AlphaFoldDB" id="A0A161KEP9"/>
<gene>
    <name evidence="2" type="ORF">MGWOODY_Smn232</name>
</gene>
<reference evidence="2" key="1">
    <citation type="submission" date="2015-10" db="EMBL/GenBank/DDBJ databases">
        <authorList>
            <person name="Gilbert D.G."/>
        </authorList>
    </citation>
    <scope>NUCLEOTIDE SEQUENCE</scope>
</reference>
<protein>
    <recommendedName>
        <fullName evidence="1">Knr4/Smi1-like domain-containing protein</fullName>
    </recommendedName>
</protein>
<dbReference type="InterPro" id="IPR018958">
    <property type="entry name" value="Knr4/Smi1-like_dom"/>
</dbReference>
<evidence type="ECO:0000313" key="2">
    <source>
        <dbReference type="EMBL" id="CUS43422.1"/>
    </source>
</evidence>
<dbReference type="SMART" id="SM00860">
    <property type="entry name" value="SMI1_KNR4"/>
    <property type="match status" value="1"/>
</dbReference>
<evidence type="ECO:0000259" key="1">
    <source>
        <dbReference type="SMART" id="SM00860"/>
    </source>
</evidence>
<proteinExistence type="predicted"/>
<dbReference type="EMBL" id="CZQE01000050">
    <property type="protein sequence ID" value="CUS43422.1"/>
    <property type="molecule type" value="Genomic_DNA"/>
</dbReference>
<dbReference type="Gene3D" id="3.40.1580.10">
    <property type="entry name" value="SMI1/KNR4-like"/>
    <property type="match status" value="1"/>
</dbReference>